<dbReference type="Pfam" id="PF01321">
    <property type="entry name" value="Creatinase_N"/>
    <property type="match status" value="1"/>
</dbReference>
<proteinExistence type="predicted"/>
<dbReference type="InterPro" id="IPR036005">
    <property type="entry name" value="Creatinase/aminopeptidase-like"/>
</dbReference>
<evidence type="ECO:0000259" key="2">
    <source>
        <dbReference type="Pfam" id="PF01321"/>
    </source>
</evidence>
<feature type="domain" description="Peptidase M24" evidence="1">
    <location>
        <begin position="181"/>
        <end position="379"/>
    </location>
</feature>
<dbReference type="CDD" id="cd01066">
    <property type="entry name" value="APP_MetAP"/>
    <property type="match status" value="1"/>
</dbReference>
<dbReference type="SUPFAM" id="SSF53092">
    <property type="entry name" value="Creatinase/prolidase N-terminal domain"/>
    <property type="match status" value="1"/>
</dbReference>
<accession>A0ABP7DD02</accession>
<evidence type="ECO:0000313" key="3">
    <source>
        <dbReference type="EMBL" id="GAA3702814.1"/>
    </source>
</evidence>
<dbReference type="InterPro" id="IPR029149">
    <property type="entry name" value="Creatin/AminoP/Spt16_N"/>
</dbReference>
<dbReference type="Gene3D" id="3.40.350.10">
    <property type="entry name" value="Creatinase/prolidase N-terminal domain"/>
    <property type="match status" value="1"/>
</dbReference>
<sequence>MPANFERLRARMDELGLDAVVATTKENVLYLTGISNVTLDVHPHGGQCYVLVTRDRPDRPYVVSPRCDLDQTLDADVEIAGTVGFGDFFREIDPAASLDRDERDLRRVAVDGPHAATALDALVLAASRAGCATGTIAVDEDGVPYGFLDAVTEALPDARVRTGADVLRWTRKVKTPAEIDRLTRAAAITEDAIRAATAIARPGVTEIDLVREFDRTIVAAGARPAFTLIKFGRAAVGGQRLPRDVPLRAGETVWMDVGCVHRGYWSDLARVYSVGEPPDKLVRYHAAMKAGTDRALAEARPGMSGKELFDIVMEAVRAAGVPHYRRQHVGHGIGVEIYDRVLITPTSDDVLEEGTVVNAETPYHELGFGAVQIEDPFVVGRSGNRLLTSLGRDLATIDIPGGEPQ</sequence>
<dbReference type="InterPro" id="IPR000994">
    <property type="entry name" value="Pept_M24"/>
</dbReference>
<dbReference type="PANTHER" id="PTHR46112">
    <property type="entry name" value="AMINOPEPTIDASE"/>
    <property type="match status" value="1"/>
</dbReference>
<reference evidence="4" key="1">
    <citation type="journal article" date="2019" name="Int. J. Syst. Evol. Microbiol.">
        <title>The Global Catalogue of Microorganisms (GCM) 10K type strain sequencing project: providing services to taxonomists for standard genome sequencing and annotation.</title>
        <authorList>
            <consortium name="The Broad Institute Genomics Platform"/>
            <consortium name="The Broad Institute Genome Sequencing Center for Infectious Disease"/>
            <person name="Wu L."/>
            <person name="Ma J."/>
        </authorList>
    </citation>
    <scope>NUCLEOTIDE SEQUENCE [LARGE SCALE GENOMIC DNA]</scope>
    <source>
        <strain evidence="4">JCM 16904</strain>
    </source>
</reference>
<feature type="domain" description="Creatinase N-terminal" evidence="2">
    <location>
        <begin position="6"/>
        <end position="173"/>
    </location>
</feature>
<comment type="caution">
    <text evidence="3">The sequence shown here is derived from an EMBL/GenBank/DDBJ whole genome shotgun (WGS) entry which is preliminary data.</text>
</comment>
<dbReference type="RefSeq" id="WP_344890856.1">
    <property type="nucleotide sequence ID" value="NZ_BAAAZP010000170.1"/>
</dbReference>
<keyword evidence="4" id="KW-1185">Reference proteome</keyword>
<protein>
    <submittedName>
        <fullName evidence="3">M24 family metallopeptidase</fullName>
    </submittedName>
</protein>
<organism evidence="3 4">
    <name type="scientific">Nonomuraea antimicrobica</name>
    <dbReference type="NCBI Taxonomy" id="561173"/>
    <lineage>
        <taxon>Bacteria</taxon>
        <taxon>Bacillati</taxon>
        <taxon>Actinomycetota</taxon>
        <taxon>Actinomycetes</taxon>
        <taxon>Streptosporangiales</taxon>
        <taxon>Streptosporangiaceae</taxon>
        <taxon>Nonomuraea</taxon>
    </lineage>
</organism>
<dbReference type="InterPro" id="IPR050659">
    <property type="entry name" value="Peptidase_M24B"/>
</dbReference>
<name>A0ABP7DD02_9ACTN</name>
<dbReference type="EMBL" id="BAAAZP010000170">
    <property type="protein sequence ID" value="GAA3702814.1"/>
    <property type="molecule type" value="Genomic_DNA"/>
</dbReference>
<evidence type="ECO:0000259" key="1">
    <source>
        <dbReference type="Pfam" id="PF00557"/>
    </source>
</evidence>
<dbReference type="Pfam" id="PF00557">
    <property type="entry name" value="Peptidase_M24"/>
    <property type="match status" value="1"/>
</dbReference>
<dbReference type="InterPro" id="IPR000587">
    <property type="entry name" value="Creatinase_N"/>
</dbReference>
<dbReference type="Proteomes" id="UP001500902">
    <property type="component" value="Unassembled WGS sequence"/>
</dbReference>
<dbReference type="PANTHER" id="PTHR46112:SF2">
    <property type="entry name" value="XAA-PRO AMINOPEPTIDASE P-RELATED"/>
    <property type="match status" value="1"/>
</dbReference>
<gene>
    <name evidence="3" type="ORF">GCM10022224_080770</name>
</gene>
<dbReference type="SUPFAM" id="SSF55920">
    <property type="entry name" value="Creatinase/aminopeptidase"/>
    <property type="match status" value="1"/>
</dbReference>
<evidence type="ECO:0000313" key="4">
    <source>
        <dbReference type="Proteomes" id="UP001500902"/>
    </source>
</evidence>
<dbReference type="Gene3D" id="3.90.230.10">
    <property type="entry name" value="Creatinase/methionine aminopeptidase superfamily"/>
    <property type="match status" value="1"/>
</dbReference>